<dbReference type="EMBL" id="JBHTMP010000012">
    <property type="protein sequence ID" value="MFD1321509.1"/>
    <property type="molecule type" value="Genomic_DNA"/>
</dbReference>
<feature type="compositionally biased region" description="Polar residues" evidence="1">
    <location>
        <begin position="43"/>
        <end position="53"/>
    </location>
</feature>
<keyword evidence="3" id="KW-1185">Reference proteome</keyword>
<reference evidence="3" key="1">
    <citation type="journal article" date="2019" name="Int. J. Syst. Evol. Microbiol.">
        <title>The Global Catalogue of Microorganisms (GCM) 10K type strain sequencing project: providing services to taxonomists for standard genome sequencing and annotation.</title>
        <authorList>
            <consortium name="The Broad Institute Genomics Platform"/>
            <consortium name="The Broad Institute Genome Sequencing Center for Infectious Disease"/>
            <person name="Wu L."/>
            <person name="Ma J."/>
        </authorList>
    </citation>
    <scope>NUCLEOTIDE SEQUENCE [LARGE SCALE GENOMIC DNA]</scope>
    <source>
        <strain evidence="3">JCM 31037</strain>
    </source>
</reference>
<dbReference type="RefSeq" id="WP_377569628.1">
    <property type="nucleotide sequence ID" value="NZ_JBHTMP010000012.1"/>
</dbReference>
<organism evidence="2 3">
    <name type="scientific">Micromonospora sonneratiae</name>
    <dbReference type="NCBI Taxonomy" id="1184706"/>
    <lineage>
        <taxon>Bacteria</taxon>
        <taxon>Bacillati</taxon>
        <taxon>Actinomycetota</taxon>
        <taxon>Actinomycetes</taxon>
        <taxon>Micromonosporales</taxon>
        <taxon>Micromonosporaceae</taxon>
        <taxon>Micromonospora</taxon>
    </lineage>
</organism>
<feature type="compositionally biased region" description="Basic and acidic residues" evidence="1">
    <location>
        <begin position="14"/>
        <end position="28"/>
    </location>
</feature>
<evidence type="ECO:0000313" key="2">
    <source>
        <dbReference type="EMBL" id="MFD1321509.1"/>
    </source>
</evidence>
<comment type="caution">
    <text evidence="2">The sequence shown here is derived from an EMBL/GenBank/DDBJ whole genome shotgun (WGS) entry which is preliminary data.</text>
</comment>
<dbReference type="Proteomes" id="UP001597260">
    <property type="component" value="Unassembled WGS sequence"/>
</dbReference>
<sequence>MFSGDFEQIPYPVRRPEPDPTTKLKPATEPEPGDAVEPETQPAGDTSPTTHQQEPNRRSIP</sequence>
<evidence type="ECO:0000313" key="3">
    <source>
        <dbReference type="Proteomes" id="UP001597260"/>
    </source>
</evidence>
<accession>A0ABW3YDZ5</accession>
<evidence type="ECO:0000256" key="1">
    <source>
        <dbReference type="SAM" id="MobiDB-lite"/>
    </source>
</evidence>
<feature type="region of interest" description="Disordered" evidence="1">
    <location>
        <begin position="1"/>
        <end position="61"/>
    </location>
</feature>
<proteinExistence type="predicted"/>
<name>A0ABW3YDZ5_9ACTN</name>
<protein>
    <submittedName>
        <fullName evidence="2">Uncharacterized protein</fullName>
    </submittedName>
</protein>
<gene>
    <name evidence="2" type="ORF">ACFQ4H_10455</name>
</gene>